<dbReference type="GO" id="GO:0016020">
    <property type="term" value="C:membrane"/>
    <property type="evidence" value="ECO:0007669"/>
    <property type="project" value="UniProtKB-SubCell"/>
</dbReference>
<accession>A0A4U8UMB9</accession>
<gene>
    <name evidence="7" type="ORF">L596_001638</name>
</gene>
<comment type="similarity">
    <text evidence="2">Belongs to the UPF0057 (PMP3) family.</text>
</comment>
<organism evidence="7 8">
    <name type="scientific">Steinernema carpocapsae</name>
    <name type="common">Entomopathogenic nematode</name>
    <dbReference type="NCBI Taxonomy" id="34508"/>
    <lineage>
        <taxon>Eukaryota</taxon>
        <taxon>Metazoa</taxon>
        <taxon>Ecdysozoa</taxon>
        <taxon>Nematoda</taxon>
        <taxon>Chromadorea</taxon>
        <taxon>Rhabditida</taxon>
        <taxon>Tylenchina</taxon>
        <taxon>Panagrolaimomorpha</taxon>
        <taxon>Strongyloidoidea</taxon>
        <taxon>Steinernematidae</taxon>
        <taxon>Steinernema</taxon>
    </lineage>
</organism>
<keyword evidence="4 6" id="KW-1133">Transmembrane helix</keyword>
<evidence type="ECO:0000256" key="6">
    <source>
        <dbReference type="SAM" id="Phobius"/>
    </source>
</evidence>
<name>A0A4U8UMB9_STECR</name>
<sequence>MCGGGMMMPMMPMMMMGGFGSSRCGTIFLCPCVIFFPPLAVLIEYGCGMDFCISICLTSMFGFPGIFHAMYIIYCSPHNVYPMMMMQQRGCCC</sequence>
<feature type="transmembrane region" description="Helical" evidence="6">
    <location>
        <begin position="52"/>
        <end position="74"/>
    </location>
</feature>
<proteinExistence type="inferred from homology"/>
<keyword evidence="8" id="KW-1185">Reference proteome</keyword>
<dbReference type="PANTHER" id="PTHR21659:SF42">
    <property type="entry name" value="UPF0057 MEMBRANE PROTEIN ZK632.10-RELATED"/>
    <property type="match status" value="1"/>
</dbReference>
<dbReference type="EMBL" id="AZBU02000001">
    <property type="protein sequence ID" value="TMS33961.1"/>
    <property type="molecule type" value="Genomic_DNA"/>
</dbReference>
<dbReference type="EMBL" id="CM016762">
    <property type="protein sequence ID" value="TMS33961.1"/>
    <property type="molecule type" value="Genomic_DNA"/>
</dbReference>
<reference evidence="7 8" key="1">
    <citation type="journal article" date="2015" name="Genome Biol.">
        <title>Comparative genomics of Steinernema reveals deeply conserved gene regulatory networks.</title>
        <authorList>
            <person name="Dillman A.R."/>
            <person name="Macchietto M."/>
            <person name="Porter C.F."/>
            <person name="Rogers A."/>
            <person name="Williams B."/>
            <person name="Antoshechkin I."/>
            <person name="Lee M.M."/>
            <person name="Goodwin Z."/>
            <person name="Lu X."/>
            <person name="Lewis E.E."/>
            <person name="Goodrich-Blair H."/>
            <person name="Stock S.P."/>
            <person name="Adams B.J."/>
            <person name="Sternberg P.W."/>
            <person name="Mortazavi A."/>
        </authorList>
    </citation>
    <scope>NUCLEOTIDE SEQUENCE [LARGE SCALE GENOMIC DNA]</scope>
    <source>
        <strain evidence="7 8">ALL</strain>
    </source>
</reference>
<evidence type="ECO:0000313" key="8">
    <source>
        <dbReference type="Proteomes" id="UP000298663"/>
    </source>
</evidence>
<evidence type="ECO:0000256" key="1">
    <source>
        <dbReference type="ARBA" id="ARBA00004370"/>
    </source>
</evidence>
<dbReference type="OrthoDB" id="5912871at2759"/>
<comment type="caution">
    <text evidence="7">The sequence shown here is derived from an EMBL/GenBank/DDBJ whole genome shotgun (WGS) entry which is preliminary data.</text>
</comment>
<evidence type="ECO:0000313" key="7">
    <source>
        <dbReference type="EMBL" id="TMS33961.1"/>
    </source>
</evidence>
<evidence type="ECO:0000256" key="2">
    <source>
        <dbReference type="ARBA" id="ARBA00009530"/>
    </source>
</evidence>
<comment type="subcellular location">
    <subcellularLocation>
        <location evidence="1">Membrane</location>
    </subcellularLocation>
</comment>
<dbReference type="Pfam" id="PF01679">
    <property type="entry name" value="Pmp3"/>
    <property type="match status" value="1"/>
</dbReference>
<evidence type="ECO:0000256" key="4">
    <source>
        <dbReference type="ARBA" id="ARBA00022989"/>
    </source>
</evidence>
<dbReference type="InterPro" id="IPR000612">
    <property type="entry name" value="PMP3"/>
</dbReference>
<keyword evidence="5 6" id="KW-0472">Membrane</keyword>
<protein>
    <submittedName>
        <fullName evidence="7">Uncharacterized protein</fullName>
    </submittedName>
</protein>
<reference evidence="7 8" key="2">
    <citation type="journal article" date="2019" name="G3 (Bethesda)">
        <title>Hybrid Assembly of the Genome of the Entomopathogenic Nematode Steinernema carpocapsae Identifies the X-Chromosome.</title>
        <authorList>
            <person name="Serra L."/>
            <person name="Macchietto M."/>
            <person name="Macias-Munoz A."/>
            <person name="McGill C.J."/>
            <person name="Rodriguez I.M."/>
            <person name="Rodriguez B."/>
            <person name="Murad R."/>
            <person name="Mortazavi A."/>
        </authorList>
    </citation>
    <scope>NUCLEOTIDE SEQUENCE [LARGE SCALE GENOMIC DNA]</scope>
    <source>
        <strain evidence="7 8">ALL</strain>
    </source>
</reference>
<dbReference type="PANTHER" id="PTHR21659">
    <property type="entry name" value="HYDROPHOBIC PROTEIN RCI2 LOW TEMPERATURE AND SALT RESPONSIVE PROTEIN LTI6 -RELATED"/>
    <property type="match status" value="1"/>
</dbReference>
<evidence type="ECO:0000256" key="5">
    <source>
        <dbReference type="ARBA" id="ARBA00023136"/>
    </source>
</evidence>
<evidence type="ECO:0000256" key="3">
    <source>
        <dbReference type="ARBA" id="ARBA00022692"/>
    </source>
</evidence>
<keyword evidence="3 6" id="KW-0812">Transmembrane</keyword>
<dbReference type="AlphaFoldDB" id="A0A4U8UMB9"/>
<dbReference type="Proteomes" id="UP000298663">
    <property type="component" value="Chromosome X"/>
</dbReference>